<evidence type="ECO:0000256" key="1">
    <source>
        <dbReference type="SAM" id="Phobius"/>
    </source>
</evidence>
<feature type="transmembrane region" description="Helical" evidence="1">
    <location>
        <begin position="70"/>
        <end position="90"/>
    </location>
</feature>
<gene>
    <name evidence="2" type="ORF">CLV83_2909</name>
</gene>
<reference evidence="2 3" key="1">
    <citation type="submission" date="2019-03" db="EMBL/GenBank/DDBJ databases">
        <title>Genomic Encyclopedia of Archaeal and Bacterial Type Strains, Phase II (KMG-II): from individual species to whole genera.</title>
        <authorList>
            <person name="Goeker M."/>
        </authorList>
    </citation>
    <scope>NUCLEOTIDE SEQUENCE [LARGE SCALE GENOMIC DNA]</scope>
    <source>
        <strain evidence="2 3">DSM 27697</strain>
    </source>
</reference>
<dbReference type="GO" id="GO:0005886">
    <property type="term" value="C:plasma membrane"/>
    <property type="evidence" value="ECO:0007669"/>
    <property type="project" value="TreeGrafter"/>
</dbReference>
<accession>A0A4R1GCI2</accession>
<sequence length="129" mass="14528">MATLYIALKHFHLTTVALTILLFLFRSALMLWYSKGLNWRWVRVVPHVIDTLLLLSGIGLMFLIQQYPLVNGWLTAKVAGLLLYILFGTVALKRGRTRKIRYVALLGALLSLGYLVSVARTHSATLGLF</sequence>
<dbReference type="Proteomes" id="UP000294546">
    <property type="component" value="Unassembled WGS sequence"/>
</dbReference>
<keyword evidence="1" id="KW-0812">Transmembrane</keyword>
<dbReference type="RefSeq" id="WP_132293708.1">
    <property type="nucleotide sequence ID" value="NZ_SMFU01000009.1"/>
</dbReference>
<evidence type="ECO:0000313" key="3">
    <source>
        <dbReference type="Proteomes" id="UP000294546"/>
    </source>
</evidence>
<comment type="caution">
    <text evidence="2">The sequence shown here is derived from an EMBL/GenBank/DDBJ whole genome shotgun (WGS) entry which is preliminary data.</text>
</comment>
<proteinExistence type="predicted"/>
<dbReference type="AlphaFoldDB" id="A0A4R1GCI2"/>
<name>A0A4R1GCI2_9GAMM</name>
<dbReference type="PANTHER" id="PTHR39594">
    <property type="entry name" value="PROTEIN YCHQ"/>
    <property type="match status" value="1"/>
</dbReference>
<keyword evidence="1" id="KW-1133">Transmembrane helix</keyword>
<dbReference type="PIRSF" id="PIRSF005610">
    <property type="entry name" value="SirB"/>
    <property type="match status" value="1"/>
</dbReference>
<protein>
    <submittedName>
        <fullName evidence="2">Putative membrane protein SirB2</fullName>
    </submittedName>
</protein>
<organism evidence="2 3">
    <name type="scientific">Marinobacterium mangrovicola</name>
    <dbReference type="NCBI Taxonomy" id="1476959"/>
    <lineage>
        <taxon>Bacteria</taxon>
        <taxon>Pseudomonadati</taxon>
        <taxon>Pseudomonadota</taxon>
        <taxon>Gammaproteobacteria</taxon>
        <taxon>Oceanospirillales</taxon>
        <taxon>Oceanospirillaceae</taxon>
        <taxon>Marinobacterium</taxon>
    </lineage>
</organism>
<feature type="transmembrane region" description="Helical" evidence="1">
    <location>
        <begin position="44"/>
        <end position="64"/>
    </location>
</feature>
<evidence type="ECO:0000313" key="2">
    <source>
        <dbReference type="EMBL" id="TCK05967.1"/>
    </source>
</evidence>
<feature type="transmembrane region" description="Helical" evidence="1">
    <location>
        <begin position="102"/>
        <end position="119"/>
    </location>
</feature>
<keyword evidence="3" id="KW-1185">Reference proteome</keyword>
<dbReference type="InterPro" id="IPR007360">
    <property type="entry name" value="SirB"/>
</dbReference>
<keyword evidence="1" id="KW-0472">Membrane</keyword>
<dbReference type="EMBL" id="SMFU01000009">
    <property type="protein sequence ID" value="TCK05967.1"/>
    <property type="molecule type" value="Genomic_DNA"/>
</dbReference>
<dbReference type="OrthoDB" id="5588650at2"/>
<dbReference type="Pfam" id="PF04247">
    <property type="entry name" value="SirB"/>
    <property type="match status" value="1"/>
</dbReference>
<feature type="transmembrane region" description="Helical" evidence="1">
    <location>
        <begin position="12"/>
        <end position="32"/>
    </location>
</feature>
<dbReference type="PANTHER" id="PTHR39594:SF1">
    <property type="entry name" value="PROTEIN YCHQ"/>
    <property type="match status" value="1"/>
</dbReference>